<dbReference type="Gene3D" id="2.40.10.270">
    <property type="entry name" value="Bacteriophage SPP1 head-tail adaptor protein"/>
    <property type="match status" value="1"/>
</dbReference>
<proteinExistence type="predicted"/>
<name>A0ABV4DVS2_9CLOT</name>
<dbReference type="InterPro" id="IPR038666">
    <property type="entry name" value="SSP1_head-tail_sf"/>
</dbReference>
<reference evidence="1 2" key="1">
    <citation type="submission" date="2024-08" db="EMBL/GenBank/DDBJ databases">
        <title>Clostridium lapicellarii sp. nov., and Clostridium renhuaiense sp. nov., two species isolated from the mud in a fermentation cellar used for producing sauce-flavour Chinese liquors.</title>
        <authorList>
            <person name="Yang F."/>
            <person name="Wang H."/>
            <person name="Chen L.Q."/>
            <person name="Zhou N."/>
            <person name="Lu J.J."/>
            <person name="Pu X.X."/>
            <person name="Wan B."/>
            <person name="Wang L."/>
            <person name="Liu S.J."/>
        </authorList>
    </citation>
    <scope>NUCLEOTIDE SEQUENCE [LARGE SCALE GENOMIC DNA]</scope>
    <source>
        <strain evidence="1 2">MT-113</strain>
    </source>
</reference>
<evidence type="ECO:0000313" key="2">
    <source>
        <dbReference type="Proteomes" id="UP001565220"/>
    </source>
</evidence>
<accession>A0ABV4DVS2</accession>
<dbReference type="Pfam" id="PF05521">
    <property type="entry name" value="Phage_HCP"/>
    <property type="match status" value="1"/>
</dbReference>
<protein>
    <submittedName>
        <fullName evidence="1">Head-tail adaptor protein</fullName>
    </submittedName>
</protein>
<dbReference type="RefSeq" id="WP_369868748.1">
    <property type="nucleotide sequence ID" value="NZ_JBGFFE010000007.1"/>
</dbReference>
<keyword evidence="2" id="KW-1185">Reference proteome</keyword>
<dbReference type="Proteomes" id="UP001565220">
    <property type="component" value="Unassembled WGS sequence"/>
</dbReference>
<organism evidence="1 2">
    <name type="scientific">Clostridium lapidicellarium</name>
    <dbReference type="NCBI Taxonomy" id="3240931"/>
    <lineage>
        <taxon>Bacteria</taxon>
        <taxon>Bacillati</taxon>
        <taxon>Bacillota</taxon>
        <taxon>Clostridia</taxon>
        <taxon>Eubacteriales</taxon>
        <taxon>Clostridiaceae</taxon>
        <taxon>Clostridium</taxon>
    </lineage>
</organism>
<gene>
    <name evidence="1" type="ORF">AB8S09_06780</name>
</gene>
<sequence length="127" mass="14845">MNPGKLDRRVEIWGQVPYENELGEDDFTNAKIKTVWASIIPQTGSLIKQQNIGTLLSNVTHKIIMRYSSAKNLTTANWLMYFEKDADRRIYLSDQKKKVGHRFNIKYILDPNFSHETVEIFVQEIIE</sequence>
<comment type="caution">
    <text evidence="1">The sequence shown here is derived from an EMBL/GenBank/DDBJ whole genome shotgun (WGS) entry which is preliminary data.</text>
</comment>
<dbReference type="InterPro" id="IPR008767">
    <property type="entry name" value="Phage_SPP1_head-tail_adaptor"/>
</dbReference>
<dbReference type="EMBL" id="JBGFFE010000007">
    <property type="protein sequence ID" value="MEY8763344.1"/>
    <property type="molecule type" value="Genomic_DNA"/>
</dbReference>
<evidence type="ECO:0000313" key="1">
    <source>
        <dbReference type="EMBL" id="MEY8763344.1"/>
    </source>
</evidence>